<dbReference type="GeneID" id="106805721"/>
<dbReference type="Proteomes" id="UP000695022">
    <property type="component" value="Unplaced"/>
</dbReference>
<dbReference type="SUPFAM" id="SSF49785">
    <property type="entry name" value="Galactose-binding domain-like"/>
    <property type="match status" value="1"/>
</dbReference>
<keyword evidence="1" id="KW-1185">Reference proteome</keyword>
<organism evidence="1 2">
    <name type="scientific">Priapulus caudatus</name>
    <name type="common">Priapulid worm</name>
    <dbReference type="NCBI Taxonomy" id="37621"/>
    <lineage>
        <taxon>Eukaryota</taxon>
        <taxon>Metazoa</taxon>
        <taxon>Ecdysozoa</taxon>
        <taxon>Scalidophora</taxon>
        <taxon>Priapulida</taxon>
        <taxon>Priapulimorpha</taxon>
        <taxon>Priapulimorphida</taxon>
        <taxon>Priapulidae</taxon>
        <taxon>Priapulus</taxon>
    </lineage>
</organism>
<reference evidence="2" key="1">
    <citation type="submission" date="2025-08" db="UniProtKB">
        <authorList>
            <consortium name="RefSeq"/>
        </authorList>
    </citation>
    <scope>IDENTIFICATION</scope>
</reference>
<dbReference type="Gene3D" id="2.60.120.260">
    <property type="entry name" value="Galactose-binding domain-like"/>
    <property type="match status" value="1"/>
</dbReference>
<dbReference type="InterPro" id="IPR008979">
    <property type="entry name" value="Galactose-bd-like_sf"/>
</dbReference>
<protein>
    <submittedName>
        <fullName evidence="2">Uncharacterized protein LOC106805721</fullName>
    </submittedName>
</protein>
<dbReference type="RefSeq" id="XP_014662910.1">
    <property type="nucleotide sequence ID" value="XM_014807424.1"/>
</dbReference>
<accession>A0ABM1DSI9</accession>
<evidence type="ECO:0000313" key="2">
    <source>
        <dbReference type="RefSeq" id="XP_014662910.1"/>
    </source>
</evidence>
<proteinExistence type="predicted"/>
<name>A0ABM1DSI9_PRICU</name>
<sequence length="212" mass="24385">MAQVDEHEILTDIGLLQASPQTVESLYTFVFNNGKTYPKPEYHPWIRPPPPTEPYTDKMMYNNDACDKRSSNLHYRTEYMYQDNRIRFAPAVRGGSYMFFPGKLSKIPQGLNKHHSIQFTSVVPYAVYGLQFESIPFIKEKYGITKIRVAIQNKHGAWNDITNSNGMAMMFDLEGPSEGKVEFPTPVIAMAVRIYPMYWKGYPLLKAKLLVC</sequence>
<evidence type="ECO:0000313" key="1">
    <source>
        <dbReference type="Proteomes" id="UP000695022"/>
    </source>
</evidence>
<gene>
    <name evidence="2" type="primary">LOC106805721</name>
</gene>